<keyword evidence="3" id="KW-1185">Reference proteome</keyword>
<dbReference type="KEGG" id="scas:SACC_32930"/>
<sequence length="147" mass="17403">MSQVNQPNNKVDNLNETKVEQNNTKQKRLKVKKGKDTINEDVYLIVEPNKVSSLRARIENRVIEVLKEEPLISEKELILKLIARDNQIKEYFVRTQEISYLKFVIWDLAKKKIILKAKILGERKRTYFFLPQQIDLIKDKIIQAPKE</sequence>
<feature type="compositionally biased region" description="Polar residues" evidence="1">
    <location>
        <begin position="1"/>
        <end position="12"/>
    </location>
</feature>
<reference evidence="2 3" key="1">
    <citation type="journal article" date="2022" name="Microbiol. Resour. Announc.">
        <title>Complete Genome Sequence of the Hyperthermophilic and Acidophilic Archaeon Saccharolobus caldissimus Strain HS-3T.</title>
        <authorList>
            <person name="Sakai H.D."/>
            <person name="Kurosawa N."/>
        </authorList>
    </citation>
    <scope>NUCLEOTIDE SEQUENCE [LARGE SCALE GENOMIC DNA]</scope>
    <source>
        <strain evidence="2 3">JCM32116</strain>
    </source>
</reference>
<gene>
    <name evidence="2" type="ORF">SACC_32930</name>
</gene>
<dbReference type="EMBL" id="AP025226">
    <property type="protein sequence ID" value="BDC00277.1"/>
    <property type="molecule type" value="Genomic_DNA"/>
</dbReference>
<evidence type="ECO:0000256" key="1">
    <source>
        <dbReference type="SAM" id="MobiDB-lite"/>
    </source>
</evidence>
<dbReference type="RefSeq" id="WP_229571011.1">
    <property type="nucleotide sequence ID" value="NZ_AP025226.1"/>
</dbReference>
<accession>A0AAQ4CWU5</accession>
<dbReference type="Proteomes" id="UP001319921">
    <property type="component" value="Chromosome"/>
</dbReference>
<proteinExistence type="predicted"/>
<feature type="region of interest" description="Disordered" evidence="1">
    <location>
        <begin position="1"/>
        <end position="31"/>
    </location>
</feature>
<dbReference type="AlphaFoldDB" id="A0AAQ4CWU5"/>
<dbReference type="GeneID" id="68868018"/>
<name>A0AAQ4CWU5_9CREN</name>
<organism evidence="2 3">
    <name type="scientific">Saccharolobus caldissimus</name>
    <dbReference type="NCBI Taxonomy" id="1702097"/>
    <lineage>
        <taxon>Archaea</taxon>
        <taxon>Thermoproteota</taxon>
        <taxon>Thermoprotei</taxon>
        <taxon>Sulfolobales</taxon>
        <taxon>Sulfolobaceae</taxon>
        <taxon>Saccharolobus</taxon>
    </lineage>
</organism>
<evidence type="ECO:0000313" key="2">
    <source>
        <dbReference type="EMBL" id="BDC00277.1"/>
    </source>
</evidence>
<evidence type="ECO:0000313" key="3">
    <source>
        <dbReference type="Proteomes" id="UP001319921"/>
    </source>
</evidence>
<protein>
    <submittedName>
        <fullName evidence="2">Uncharacterized protein</fullName>
    </submittedName>
</protein>